<dbReference type="OrthoDB" id="60033at2759"/>
<dbReference type="GO" id="GO:0000155">
    <property type="term" value="F:phosphorelay sensor kinase activity"/>
    <property type="evidence" value="ECO:0007669"/>
    <property type="project" value="InterPro"/>
</dbReference>
<dbReference type="InterPro" id="IPR003594">
    <property type="entry name" value="HATPase_dom"/>
</dbReference>
<protein>
    <submittedName>
        <fullName evidence="6">Uncharacterized protein</fullName>
    </submittedName>
</protein>
<accession>A0A8S1R5Z9</accession>
<dbReference type="InterPro" id="IPR001789">
    <property type="entry name" value="Sig_transdc_resp-reg_receiver"/>
</dbReference>
<dbReference type="InterPro" id="IPR050956">
    <property type="entry name" value="2C_system_His_kinase"/>
</dbReference>
<feature type="transmembrane region" description="Helical" evidence="3">
    <location>
        <begin position="12"/>
        <end position="32"/>
    </location>
</feature>
<evidence type="ECO:0000313" key="6">
    <source>
        <dbReference type="EMBL" id="CAD8122140.1"/>
    </source>
</evidence>
<keyword evidence="3" id="KW-0472">Membrane</keyword>
<dbReference type="Pfam" id="PF00072">
    <property type="entry name" value="Response_reg"/>
    <property type="match status" value="1"/>
</dbReference>
<evidence type="ECO:0000259" key="5">
    <source>
        <dbReference type="PROSITE" id="PS50110"/>
    </source>
</evidence>
<gene>
    <name evidence="6" type="ORF">PSON_ATCC_30995.1.T1360129</name>
</gene>
<feature type="transmembrane region" description="Helical" evidence="3">
    <location>
        <begin position="128"/>
        <end position="159"/>
    </location>
</feature>
<dbReference type="Proteomes" id="UP000692954">
    <property type="component" value="Unassembled WGS sequence"/>
</dbReference>
<dbReference type="InterPro" id="IPR003661">
    <property type="entry name" value="HisK_dim/P_dom"/>
</dbReference>
<feature type="domain" description="Histidine kinase" evidence="4">
    <location>
        <begin position="488"/>
        <end position="716"/>
    </location>
</feature>
<keyword evidence="7" id="KW-1185">Reference proteome</keyword>
<evidence type="ECO:0000256" key="2">
    <source>
        <dbReference type="PROSITE-ProRule" id="PRU00169"/>
    </source>
</evidence>
<name>A0A8S1R5Z9_9CILI</name>
<evidence type="ECO:0000259" key="4">
    <source>
        <dbReference type="PROSITE" id="PS50109"/>
    </source>
</evidence>
<dbReference type="PROSITE" id="PS50109">
    <property type="entry name" value="HIS_KIN"/>
    <property type="match status" value="1"/>
</dbReference>
<reference evidence="6" key="1">
    <citation type="submission" date="2021-01" db="EMBL/GenBank/DDBJ databases">
        <authorList>
            <consortium name="Genoscope - CEA"/>
            <person name="William W."/>
        </authorList>
    </citation>
    <scope>NUCLEOTIDE SEQUENCE</scope>
</reference>
<feature type="domain" description="Response regulatory" evidence="5">
    <location>
        <begin position="833"/>
        <end position="954"/>
    </location>
</feature>
<sequence length="961" mass="111407">MKQLLKLFAMNIILIANIIQSLWWMLLALYFIKPINYFVFYLQIGCVTMRVLQQILITKNYGLFLFVHLVSLCYYVSYIESLLLMNNNYSLGIFSNSLLIIVTYNSYLKFAIQKWSQICKLGLPFYVILRLISMIFISFSYYSLESLLIIIVVLVQYLLQTEESIQRIHVNDDNCQKLKTKLNAKIPELQLKRIEETDSPKHQQQSLLKSFSRVSLIQTPLKSQSFLINNQQSDSKMGQFSNLTNLSKSQKNNRYSEKSDLQLHIFYQNLINIFPQGILILNQYQQVSYMNNKCEKLLECQGGESVLEKIKICVNDAKMSDNENEISNLLQTAKSNKQINQYTLQKIVRKLQNEKRRVDILDILLYPQKYFGILDQKAEPFYQEDSKTDLLTFQQQAFIYEWLMESESQKQINQKKLKLIIIPTSITGQQQEYISLPSMIKCSSKLNIQINNDAEVPVLLIMIKNITSKHKFQQMKDEQIIHHSLIKSFSHELRTPLNSCQHMLNLIKSTVLDNNVQEYINIAKCSITLLIHQINDILDYAAIQSFSFSYHITRFTINQITQEIENLYKIQMKHKKIKFIIKTQQSLKDSIICNDKQRILQILVNLLNNAAKYTKEGGKVKLSIKQKSLSNLNIQVKDNGIGIEDDKLSLIKNSLNGIFEFGARLKTHQVTQKTGLGLDIAAKLVEGLVESNNNELIISSIKNQGTKVQFQIQNFLTATNDQFQSSNLVSQLTGRFNQSGIQYTLSERKFEDRMQMKQINSKSDQDIQFQENFVYESESSLNTPQLNDIERQPQISLPISPDYFSHKFISSCKNILRFDSILKSIQLCDQCVHVLIVDDIPFNQIALKLMLKHYQIEADQAFDGFQAIDKVKAKLEKHCFTYKLIFMDIEMPGINGFQTSKQINELTQSQSTIVICSAYDTQENFIEGQKVGISTFLPKPVKQDELEEVLKTLFQIKRNYN</sequence>
<dbReference type="CDD" id="cd00075">
    <property type="entry name" value="HATPase"/>
    <property type="match status" value="1"/>
</dbReference>
<proteinExistence type="predicted"/>
<dbReference type="Pfam" id="PF00512">
    <property type="entry name" value="HisKA"/>
    <property type="match status" value="1"/>
</dbReference>
<dbReference type="PROSITE" id="PS50110">
    <property type="entry name" value="RESPONSE_REGULATORY"/>
    <property type="match status" value="1"/>
</dbReference>
<organism evidence="6 7">
    <name type="scientific">Paramecium sonneborni</name>
    <dbReference type="NCBI Taxonomy" id="65129"/>
    <lineage>
        <taxon>Eukaryota</taxon>
        <taxon>Sar</taxon>
        <taxon>Alveolata</taxon>
        <taxon>Ciliophora</taxon>
        <taxon>Intramacronucleata</taxon>
        <taxon>Oligohymenophorea</taxon>
        <taxon>Peniculida</taxon>
        <taxon>Parameciidae</taxon>
        <taxon>Paramecium</taxon>
    </lineage>
</organism>
<dbReference type="SMART" id="SM00387">
    <property type="entry name" value="HATPase_c"/>
    <property type="match status" value="1"/>
</dbReference>
<dbReference type="CDD" id="cd17546">
    <property type="entry name" value="REC_hyHK_CKI1_RcsC-like"/>
    <property type="match status" value="1"/>
</dbReference>
<keyword evidence="1 2" id="KW-0597">Phosphoprotein</keyword>
<feature type="transmembrane region" description="Helical" evidence="3">
    <location>
        <begin position="89"/>
        <end position="107"/>
    </location>
</feature>
<dbReference type="Pfam" id="PF02518">
    <property type="entry name" value="HATPase_c"/>
    <property type="match status" value="1"/>
</dbReference>
<evidence type="ECO:0000256" key="3">
    <source>
        <dbReference type="SAM" id="Phobius"/>
    </source>
</evidence>
<dbReference type="SMART" id="SM00448">
    <property type="entry name" value="REC"/>
    <property type="match status" value="1"/>
</dbReference>
<dbReference type="PANTHER" id="PTHR43719:SF28">
    <property type="entry name" value="PEROXIDE STRESS-ACTIVATED HISTIDINE KINASE MAK1-RELATED"/>
    <property type="match status" value="1"/>
</dbReference>
<comment type="caution">
    <text evidence="6">The sequence shown here is derived from an EMBL/GenBank/DDBJ whole genome shotgun (WGS) entry which is preliminary data.</text>
</comment>
<evidence type="ECO:0000313" key="7">
    <source>
        <dbReference type="Proteomes" id="UP000692954"/>
    </source>
</evidence>
<evidence type="ECO:0000256" key="1">
    <source>
        <dbReference type="ARBA" id="ARBA00022553"/>
    </source>
</evidence>
<dbReference type="EMBL" id="CAJJDN010000136">
    <property type="protein sequence ID" value="CAD8122140.1"/>
    <property type="molecule type" value="Genomic_DNA"/>
</dbReference>
<dbReference type="SMART" id="SM00388">
    <property type="entry name" value="HisKA"/>
    <property type="match status" value="1"/>
</dbReference>
<dbReference type="InterPro" id="IPR005467">
    <property type="entry name" value="His_kinase_dom"/>
</dbReference>
<feature type="modified residue" description="4-aspartylphosphate" evidence="2">
    <location>
        <position position="888"/>
    </location>
</feature>
<keyword evidence="3" id="KW-0812">Transmembrane</keyword>
<keyword evidence="3" id="KW-1133">Transmembrane helix</keyword>
<dbReference type="PANTHER" id="PTHR43719">
    <property type="entry name" value="TWO-COMPONENT HISTIDINE KINASE"/>
    <property type="match status" value="1"/>
</dbReference>
<dbReference type="CDD" id="cd00082">
    <property type="entry name" value="HisKA"/>
    <property type="match status" value="1"/>
</dbReference>
<dbReference type="AlphaFoldDB" id="A0A8S1R5Z9"/>
<feature type="transmembrane region" description="Helical" evidence="3">
    <location>
        <begin position="63"/>
        <end position="83"/>
    </location>
</feature>